<sequence>MVLLTQADYARQRGVSKVAVHKAIKSGRISLIDGKIDPEVADIQWERNTDKVKQAAANSGRMRDAENNQIATLLAQSSPVVEDYMHWKTRRERAEAIRSEQDQEREAGNLIYRDQAERGAKTVARLLRDQLLSVPSRLAAELSAITETTIIEQKIRDEIRTVLSGMDKLIQQYAEGVDDEA</sequence>
<dbReference type="Proteomes" id="UP001162780">
    <property type="component" value="Chromosome"/>
</dbReference>
<organism evidence="1 2">
    <name type="scientific">Methylomonas rapida</name>
    <dbReference type="NCBI Taxonomy" id="2963939"/>
    <lineage>
        <taxon>Bacteria</taxon>
        <taxon>Pseudomonadati</taxon>
        <taxon>Pseudomonadota</taxon>
        <taxon>Gammaproteobacteria</taxon>
        <taxon>Methylococcales</taxon>
        <taxon>Methylococcaceae</taxon>
        <taxon>Methylomonas</taxon>
    </lineage>
</organism>
<proteinExistence type="predicted"/>
<reference evidence="1" key="1">
    <citation type="submission" date="2022-11" db="EMBL/GenBank/DDBJ databases">
        <title>Methylomonas rapida sp. nov., Carotenoid-Producing Obligate Methanotrophs with High Growth Characteristics and Biotechnological Potential.</title>
        <authorList>
            <person name="Tikhonova E.N."/>
            <person name="Suleimanov R.Z."/>
            <person name="Miroshnikov K."/>
            <person name="Oshkin I.Y."/>
            <person name="Belova S.E."/>
            <person name="Danilova O.V."/>
            <person name="Ashikhmin A."/>
            <person name="Konopkin A."/>
            <person name="But S.Y."/>
            <person name="Khmelenina V.N."/>
            <person name="Kuznetsov N."/>
            <person name="Pimenov N.V."/>
            <person name="Dedysh S.N."/>
        </authorList>
    </citation>
    <scope>NUCLEOTIDE SEQUENCE</scope>
    <source>
        <strain evidence="1">MP1</strain>
    </source>
</reference>
<dbReference type="EMBL" id="CP113517">
    <property type="protein sequence ID" value="WAR46956.1"/>
    <property type="molecule type" value="Genomic_DNA"/>
</dbReference>
<gene>
    <name evidence="1" type="ORF">NM686_010715</name>
</gene>
<evidence type="ECO:0000313" key="1">
    <source>
        <dbReference type="EMBL" id="WAR46956.1"/>
    </source>
</evidence>
<accession>A0ABY7GR08</accession>
<protein>
    <recommendedName>
        <fullName evidence="3">Terminase small subunit</fullName>
    </recommendedName>
</protein>
<keyword evidence="2" id="KW-1185">Reference proteome</keyword>
<evidence type="ECO:0008006" key="3">
    <source>
        <dbReference type="Google" id="ProtNLM"/>
    </source>
</evidence>
<name>A0ABY7GR08_9GAMM</name>
<dbReference type="RefSeq" id="WP_255187864.1">
    <property type="nucleotide sequence ID" value="NZ_CP113517.1"/>
</dbReference>
<evidence type="ECO:0000313" key="2">
    <source>
        <dbReference type="Proteomes" id="UP001162780"/>
    </source>
</evidence>